<dbReference type="GO" id="GO:0000725">
    <property type="term" value="P:recombinational repair"/>
    <property type="evidence" value="ECO:0007669"/>
    <property type="project" value="TreeGrafter"/>
</dbReference>
<dbReference type="InterPro" id="IPR014016">
    <property type="entry name" value="UvrD-like_ATP-bd"/>
</dbReference>
<keyword evidence="5" id="KW-0413">Isomerase</keyword>
<evidence type="ECO:0000313" key="12">
    <source>
        <dbReference type="EMBL" id="CAR22209.1"/>
    </source>
</evidence>
<dbReference type="PROSITE" id="PS51217">
    <property type="entry name" value="UVRD_HELICASE_CTER"/>
    <property type="match status" value="1"/>
</dbReference>
<name>C5DEJ8_LACTC</name>
<keyword evidence="13" id="KW-1185">Reference proteome</keyword>
<sequence>MPTPTPSQNEVIQCAYEPATTVKVIAGPGSGKTLTLMLKVRELISKGIVGADEVLVLSLTNKAVDNVINQLNSIFSELETTTDGIQGDVLTDLVAQIGVYTIHGLANRVVVENEGLVNIIEENGWRGLSKLIPANLLKKYVSGRRGTTLTPKMFERLFREYQAKGTVNEKDAAMEQIVTIMKASKVFTNEELISLATKYLRSGAANQASELPSMTNGLLHKYKVVIVDEYQDLFPSLGPFLSAISQNKQLFLFGDPHQSIYGFLGDNRSVIRFLESMRPPENLKVFHLYDNFRSTPEITRWANAVAGDVSRAVTNNNAFFSKEPMGIEPSLVDIADPLEELEIITDKICQLVSNSVKLSDIAVLTRTNAQLKAVGDHFSSYGIPTEKLTAQPDWISDKNIKFLVDLLKTCMLVSREKRFVEGAGQHQSDFSVIVTLSSLKGVSNQSIQTLFGEAQKANISLWNFISQSRQWPTGVSNRTRIESFVRHLEPLLEYLESSQPLTAISIISRLVTVSHQIGFKPDEIKNENDLEIFREHLIEMLGVLKLCSSTRPQNVSLTEWFLETWMDQHSSFIQHAANERSNIHDLGAVKISTIHSSKGLEFPVVFLSGSSNSNFPIEKNALYVGMTRARNLLYMMNVKNKFLPPPNPESGTGIFDNQKIWNYYNKDLNRPIGRQLESSLQKYRAVNQKFSLNPSVRAYSTMVRMVCNSLKHI</sequence>
<dbReference type="GO" id="GO:0016787">
    <property type="term" value="F:hydrolase activity"/>
    <property type="evidence" value="ECO:0007669"/>
    <property type="project" value="UniProtKB-UniRule"/>
</dbReference>
<organism evidence="12 13">
    <name type="scientific">Lachancea thermotolerans (strain ATCC 56472 / CBS 6340 / NRRL Y-8284)</name>
    <name type="common">Yeast</name>
    <name type="synonym">Kluyveromyces thermotolerans</name>
    <dbReference type="NCBI Taxonomy" id="559295"/>
    <lineage>
        <taxon>Eukaryota</taxon>
        <taxon>Fungi</taxon>
        <taxon>Dikarya</taxon>
        <taxon>Ascomycota</taxon>
        <taxon>Saccharomycotina</taxon>
        <taxon>Saccharomycetes</taxon>
        <taxon>Saccharomycetales</taxon>
        <taxon>Saccharomycetaceae</taxon>
        <taxon>Lachancea</taxon>
    </lineage>
</organism>
<evidence type="ECO:0000256" key="2">
    <source>
        <dbReference type="ARBA" id="ARBA00022801"/>
    </source>
</evidence>
<evidence type="ECO:0000256" key="8">
    <source>
        <dbReference type="ARBA" id="ARBA00048988"/>
    </source>
</evidence>
<dbReference type="EMBL" id="CU928167">
    <property type="protein sequence ID" value="CAR22209.1"/>
    <property type="molecule type" value="Genomic_DNA"/>
</dbReference>
<dbReference type="PROSITE" id="PS51198">
    <property type="entry name" value="UVRD_HELICASE_ATP_BIND"/>
    <property type="match status" value="1"/>
</dbReference>
<dbReference type="GO" id="GO:0003677">
    <property type="term" value="F:DNA binding"/>
    <property type="evidence" value="ECO:0007669"/>
    <property type="project" value="InterPro"/>
</dbReference>
<dbReference type="Pfam" id="PF00580">
    <property type="entry name" value="UvrD-helicase"/>
    <property type="match status" value="1"/>
</dbReference>
<evidence type="ECO:0000256" key="5">
    <source>
        <dbReference type="ARBA" id="ARBA00023235"/>
    </source>
</evidence>
<dbReference type="GO" id="GO:0005634">
    <property type="term" value="C:nucleus"/>
    <property type="evidence" value="ECO:0007669"/>
    <property type="project" value="TreeGrafter"/>
</dbReference>
<evidence type="ECO:0000256" key="3">
    <source>
        <dbReference type="ARBA" id="ARBA00022806"/>
    </source>
</evidence>
<dbReference type="RefSeq" id="XP_002552647.1">
    <property type="nucleotide sequence ID" value="XM_002552601.1"/>
</dbReference>
<proteinExistence type="predicted"/>
<dbReference type="Pfam" id="PF13361">
    <property type="entry name" value="UvrD_C"/>
    <property type="match status" value="1"/>
</dbReference>
<dbReference type="EC" id="5.6.2.4" evidence="7"/>
<dbReference type="STRING" id="559295.C5DEJ8"/>
<evidence type="ECO:0000313" key="13">
    <source>
        <dbReference type="Proteomes" id="UP000002036"/>
    </source>
</evidence>
<keyword evidence="1 9" id="KW-0547">Nucleotide-binding</keyword>
<dbReference type="Proteomes" id="UP000002036">
    <property type="component" value="Chromosome C"/>
</dbReference>
<evidence type="ECO:0000259" key="11">
    <source>
        <dbReference type="PROSITE" id="PS51217"/>
    </source>
</evidence>
<dbReference type="GeneID" id="8291527"/>
<evidence type="ECO:0000256" key="6">
    <source>
        <dbReference type="ARBA" id="ARBA00034617"/>
    </source>
</evidence>
<dbReference type="PANTHER" id="PTHR11070:SF46">
    <property type="entry name" value="ATP-DEPENDENT DNA HELICASE HMI1, MITOCHONDRIAL"/>
    <property type="match status" value="1"/>
</dbReference>
<dbReference type="HOGENOM" id="CLU_004585_7_0_1"/>
<dbReference type="FunCoup" id="C5DEJ8">
    <property type="interactions" value="22"/>
</dbReference>
<dbReference type="Gene3D" id="3.40.50.300">
    <property type="entry name" value="P-loop containing nucleotide triphosphate hydrolases"/>
    <property type="match status" value="2"/>
</dbReference>
<feature type="domain" description="UvrD-like helicase C-terminal" evidence="11">
    <location>
        <begin position="296"/>
        <end position="599"/>
    </location>
</feature>
<reference evidence="12 13" key="1">
    <citation type="journal article" date="2009" name="Genome Res.">
        <title>Comparative genomics of protoploid Saccharomycetaceae.</title>
        <authorList>
            <consortium name="The Genolevures Consortium"/>
            <person name="Souciet J.-L."/>
            <person name="Dujon B."/>
            <person name="Gaillardin C."/>
            <person name="Johnston M."/>
            <person name="Baret P.V."/>
            <person name="Cliften P."/>
            <person name="Sherman D.J."/>
            <person name="Weissenbach J."/>
            <person name="Westhof E."/>
            <person name="Wincker P."/>
            <person name="Jubin C."/>
            <person name="Poulain J."/>
            <person name="Barbe V."/>
            <person name="Segurens B."/>
            <person name="Artiguenave F."/>
            <person name="Anthouard V."/>
            <person name="Vacherie B."/>
            <person name="Val M.-E."/>
            <person name="Fulton R.S."/>
            <person name="Minx P."/>
            <person name="Wilson R."/>
            <person name="Durrens P."/>
            <person name="Jean G."/>
            <person name="Marck C."/>
            <person name="Martin T."/>
            <person name="Nikolski M."/>
            <person name="Rolland T."/>
            <person name="Seret M.-L."/>
            <person name="Casaregola S."/>
            <person name="Despons L."/>
            <person name="Fairhead C."/>
            <person name="Fischer G."/>
            <person name="Lafontaine I."/>
            <person name="Leh V."/>
            <person name="Lemaire M."/>
            <person name="de Montigny J."/>
            <person name="Neuveglise C."/>
            <person name="Thierry A."/>
            <person name="Blanc-Lenfle I."/>
            <person name="Bleykasten C."/>
            <person name="Diffels J."/>
            <person name="Fritsch E."/>
            <person name="Frangeul L."/>
            <person name="Goeffon A."/>
            <person name="Jauniaux N."/>
            <person name="Kachouri-Lafond R."/>
            <person name="Payen C."/>
            <person name="Potier S."/>
            <person name="Pribylova L."/>
            <person name="Ozanne C."/>
            <person name="Richard G.-F."/>
            <person name="Sacerdot C."/>
            <person name="Straub M.-L."/>
            <person name="Talla E."/>
        </authorList>
    </citation>
    <scope>NUCLEOTIDE SEQUENCE [LARGE SCALE GENOMIC DNA]</scope>
    <source>
        <strain evidence="13">ATCC 56472 / CBS 6340 / NRRL Y-8284</strain>
    </source>
</reference>
<gene>
    <name evidence="12" type="ordered locus">KLTH0C09856g</name>
</gene>
<dbReference type="SUPFAM" id="SSF52540">
    <property type="entry name" value="P-loop containing nucleoside triphosphate hydrolases"/>
    <property type="match status" value="1"/>
</dbReference>
<dbReference type="InterPro" id="IPR000212">
    <property type="entry name" value="DNA_helicase_UvrD/REP"/>
</dbReference>
<evidence type="ECO:0000256" key="9">
    <source>
        <dbReference type="PROSITE-ProRule" id="PRU00560"/>
    </source>
</evidence>
<evidence type="ECO:0000256" key="7">
    <source>
        <dbReference type="ARBA" id="ARBA00034808"/>
    </source>
</evidence>
<dbReference type="GO" id="GO:0043138">
    <property type="term" value="F:3'-5' DNA helicase activity"/>
    <property type="evidence" value="ECO:0007669"/>
    <property type="project" value="UniProtKB-EC"/>
</dbReference>
<dbReference type="PANTHER" id="PTHR11070">
    <property type="entry name" value="UVRD / RECB / PCRA DNA HELICASE FAMILY MEMBER"/>
    <property type="match status" value="1"/>
</dbReference>
<accession>C5DEJ8</accession>
<dbReference type="InterPro" id="IPR027417">
    <property type="entry name" value="P-loop_NTPase"/>
</dbReference>
<dbReference type="GO" id="GO:0005524">
    <property type="term" value="F:ATP binding"/>
    <property type="evidence" value="ECO:0007669"/>
    <property type="project" value="UniProtKB-UniRule"/>
</dbReference>
<dbReference type="InterPro" id="IPR014017">
    <property type="entry name" value="DNA_helicase_UvrD-like_C"/>
</dbReference>
<dbReference type="OMA" id="ENGWRGL"/>
<keyword evidence="4 9" id="KW-0067">ATP-binding</keyword>
<dbReference type="Gene3D" id="1.10.486.10">
    <property type="entry name" value="PCRA, domain 4"/>
    <property type="match status" value="1"/>
</dbReference>
<evidence type="ECO:0000256" key="4">
    <source>
        <dbReference type="ARBA" id="ARBA00022840"/>
    </source>
</evidence>
<evidence type="ECO:0000259" key="10">
    <source>
        <dbReference type="PROSITE" id="PS51198"/>
    </source>
</evidence>
<comment type="catalytic activity">
    <reaction evidence="8">
        <text>ATP + H2O = ADP + phosphate + H(+)</text>
        <dbReference type="Rhea" id="RHEA:13065"/>
        <dbReference type="ChEBI" id="CHEBI:15377"/>
        <dbReference type="ChEBI" id="CHEBI:15378"/>
        <dbReference type="ChEBI" id="CHEBI:30616"/>
        <dbReference type="ChEBI" id="CHEBI:43474"/>
        <dbReference type="ChEBI" id="CHEBI:456216"/>
        <dbReference type="EC" id="5.6.2.4"/>
    </reaction>
</comment>
<keyword evidence="2 9" id="KW-0378">Hydrolase</keyword>
<feature type="domain" description="UvrD-like helicase ATP-binding" evidence="10">
    <location>
        <begin position="5"/>
        <end position="295"/>
    </location>
</feature>
<dbReference type="eggNOG" id="KOG2108">
    <property type="taxonomic scope" value="Eukaryota"/>
</dbReference>
<dbReference type="AlphaFoldDB" id="C5DEJ8"/>
<protein>
    <recommendedName>
        <fullName evidence="7">DNA 3'-5' helicase</fullName>
        <ecNumber evidence="7">5.6.2.4</ecNumber>
    </recommendedName>
</protein>
<dbReference type="InParanoid" id="C5DEJ8"/>
<feature type="binding site" evidence="9">
    <location>
        <begin position="26"/>
        <end position="33"/>
    </location>
    <ligand>
        <name>ATP</name>
        <dbReference type="ChEBI" id="CHEBI:30616"/>
    </ligand>
</feature>
<dbReference type="OrthoDB" id="1470711at2759"/>
<keyword evidence="3 9" id="KW-0347">Helicase</keyword>
<evidence type="ECO:0000256" key="1">
    <source>
        <dbReference type="ARBA" id="ARBA00022741"/>
    </source>
</evidence>
<comment type="catalytic activity">
    <reaction evidence="6">
        <text>Couples ATP hydrolysis with the unwinding of duplex DNA by translocating in the 3'-5' direction.</text>
        <dbReference type="EC" id="5.6.2.4"/>
    </reaction>
</comment>
<dbReference type="KEGG" id="lth:KLTH0C09856g"/>